<feature type="region of interest" description="Disordered" evidence="4">
    <location>
        <begin position="181"/>
        <end position="225"/>
    </location>
</feature>
<keyword evidence="2" id="KW-0804">Transcription</keyword>
<dbReference type="GO" id="GO:0003677">
    <property type="term" value="F:DNA binding"/>
    <property type="evidence" value="ECO:0007669"/>
    <property type="project" value="InterPro"/>
</dbReference>
<dbReference type="InterPro" id="IPR011010">
    <property type="entry name" value="DNA_brk_join_enz"/>
</dbReference>
<dbReference type="InterPro" id="IPR007050">
    <property type="entry name" value="HTH_bacterioopsin"/>
</dbReference>
<dbReference type="InterPro" id="IPR013762">
    <property type="entry name" value="Integrase-like_cat_sf"/>
</dbReference>
<evidence type="ECO:0000313" key="7">
    <source>
        <dbReference type="Proteomes" id="UP000186914"/>
    </source>
</evidence>
<dbReference type="Gene3D" id="1.10.10.10">
    <property type="entry name" value="Winged helix-like DNA-binding domain superfamily/Winged helix DNA-binding domain"/>
    <property type="match status" value="1"/>
</dbReference>
<protein>
    <recommendedName>
        <fullName evidence="5">Tyr recombinase domain-containing protein</fullName>
    </recommendedName>
</protein>
<evidence type="ECO:0000256" key="2">
    <source>
        <dbReference type="ARBA" id="ARBA00023163"/>
    </source>
</evidence>
<dbReference type="PROSITE" id="PS51898">
    <property type="entry name" value="TYR_RECOMBINASE"/>
    <property type="match status" value="1"/>
</dbReference>
<reference evidence="7" key="1">
    <citation type="submission" date="2017-01" db="EMBL/GenBank/DDBJ databases">
        <authorList>
            <person name="Varghese N."/>
            <person name="Submissions S."/>
        </authorList>
    </citation>
    <scope>NUCLEOTIDE SEQUENCE [LARGE SCALE GENOMIC DNA]</scope>
    <source>
        <strain evidence="7">CGMCC 1.7737</strain>
    </source>
</reference>
<dbReference type="Gene3D" id="1.10.443.10">
    <property type="entry name" value="Intergrase catalytic core"/>
    <property type="match status" value="1"/>
</dbReference>
<feature type="compositionally biased region" description="Basic and acidic residues" evidence="4">
    <location>
        <begin position="195"/>
        <end position="225"/>
    </location>
</feature>
<dbReference type="GO" id="GO:0006310">
    <property type="term" value="P:DNA recombination"/>
    <property type="evidence" value="ECO:0007669"/>
    <property type="project" value="UniProtKB-KW"/>
</dbReference>
<dbReference type="AlphaFoldDB" id="A0A1N7E8Y6"/>
<dbReference type="EMBL" id="FTNO01000005">
    <property type="protein sequence ID" value="SIR84468.1"/>
    <property type="molecule type" value="Genomic_DNA"/>
</dbReference>
<keyword evidence="3" id="KW-0233">DNA recombination</keyword>
<name>A0A1N7E8Y6_9EURY</name>
<dbReference type="InterPro" id="IPR031803">
    <property type="entry name" value="BAT_GAF/HTH-assoc"/>
</dbReference>
<dbReference type="InterPro" id="IPR029016">
    <property type="entry name" value="GAF-like_dom_sf"/>
</dbReference>
<dbReference type="SUPFAM" id="SSF56349">
    <property type="entry name" value="DNA breaking-rejoining enzymes"/>
    <property type="match status" value="1"/>
</dbReference>
<dbReference type="Pfam" id="PF04967">
    <property type="entry name" value="HTH_10"/>
    <property type="match status" value="1"/>
</dbReference>
<dbReference type="InterPro" id="IPR002104">
    <property type="entry name" value="Integrase_catalytic"/>
</dbReference>
<feature type="domain" description="Tyr recombinase" evidence="5">
    <location>
        <begin position="5"/>
        <end position="180"/>
    </location>
</feature>
<dbReference type="Proteomes" id="UP000186914">
    <property type="component" value="Unassembled WGS sequence"/>
</dbReference>
<dbReference type="OrthoDB" id="234125at2157"/>
<keyword evidence="1" id="KW-0805">Transcription regulation</keyword>
<accession>A0A1N7E8Y6</accession>
<evidence type="ECO:0000256" key="3">
    <source>
        <dbReference type="ARBA" id="ARBA00023172"/>
    </source>
</evidence>
<dbReference type="PANTHER" id="PTHR34236">
    <property type="entry name" value="DIMETHYL SULFOXIDE REDUCTASE TRANSCRIPTIONAL ACTIVATOR"/>
    <property type="match status" value="1"/>
</dbReference>
<evidence type="ECO:0000256" key="4">
    <source>
        <dbReference type="SAM" id="MobiDB-lite"/>
    </source>
</evidence>
<proteinExistence type="predicted"/>
<keyword evidence="7" id="KW-1185">Reference proteome</keyword>
<dbReference type="RefSeq" id="WP_076432101.1">
    <property type="nucleotide sequence ID" value="NZ_FTNO01000005.1"/>
</dbReference>
<dbReference type="PANTHER" id="PTHR34236:SF1">
    <property type="entry name" value="DIMETHYL SULFOXIDE REDUCTASE TRANSCRIPTIONAL ACTIVATOR"/>
    <property type="match status" value="1"/>
</dbReference>
<dbReference type="GO" id="GO:0015074">
    <property type="term" value="P:DNA integration"/>
    <property type="evidence" value="ECO:0007669"/>
    <property type="project" value="InterPro"/>
</dbReference>
<dbReference type="Gene3D" id="3.30.450.40">
    <property type="match status" value="1"/>
</dbReference>
<sequence>MSGAEDTEFLTTPEYERLRRGTETYREDLVVALAGRVGLRPSELTRICPADITERERDGERFYFLSVPDGDGETRAAYVPPEIAHDLRKFATANDVSRYDPFIAVSPRRVQMVVSDVADRVDDLRDVTCRDLRKYFAWRSLVEEDIDTRVVQTVGGWKSLESLAPYLDRPTTTDIIDAFAKPHRQSSRNGGRVGRRYDHREHRHDPCKDDHWEHDHREHNSRADSRRSELLRCMGELGETLAEASTTEAVERTVCDHLSGIYRAVWICDADGSPRTSAMPERNNTDDVLDAVLDGIGVLKDEIPDVTIVGEAVTDDPSADGSSVGVSADMSATSSVDKVPLTGPLSRCSFAVAPLRSNETVHGLLCVANDAFRPTDRTLLADVGRRVGRTITSIARKRLLLADTGVVLSLRSTDDGVFLVSASAELDCRFALEGVVPIANHSLLYFVTASGAAVGDVLDRITAADAVEDARLIRDYEDDALFEFVVSGDSLATILVERGGTVRELSAESGVLDVSGVFSEQVDIRRVVETVERSFPATDLRSKRKVSEPARSTVNVQQTVHDRLTERQQTVLRAAYLAGYFEWPRGSTAEELAASMDVSSPTLHNHLRKAQQKVFDTVFEDDSGSADANRH</sequence>
<dbReference type="CDD" id="cd00397">
    <property type="entry name" value="DNA_BRE_C"/>
    <property type="match status" value="1"/>
</dbReference>
<dbReference type="Pfam" id="PF15915">
    <property type="entry name" value="BAT"/>
    <property type="match status" value="1"/>
</dbReference>
<evidence type="ECO:0000256" key="1">
    <source>
        <dbReference type="ARBA" id="ARBA00023015"/>
    </source>
</evidence>
<evidence type="ECO:0000259" key="5">
    <source>
        <dbReference type="PROSITE" id="PS51898"/>
    </source>
</evidence>
<gene>
    <name evidence="6" type="ORF">SAMN05421858_4122</name>
</gene>
<evidence type="ECO:0000313" key="6">
    <source>
        <dbReference type="EMBL" id="SIR84468.1"/>
    </source>
</evidence>
<organism evidence="6 7">
    <name type="scientific">Haladaptatus litoreus</name>
    <dbReference type="NCBI Taxonomy" id="553468"/>
    <lineage>
        <taxon>Archaea</taxon>
        <taxon>Methanobacteriati</taxon>
        <taxon>Methanobacteriota</taxon>
        <taxon>Stenosarchaea group</taxon>
        <taxon>Halobacteria</taxon>
        <taxon>Halobacteriales</taxon>
        <taxon>Haladaptataceae</taxon>
        <taxon>Haladaptatus</taxon>
    </lineage>
</organism>
<dbReference type="InterPro" id="IPR036388">
    <property type="entry name" value="WH-like_DNA-bd_sf"/>
</dbReference>